<reference evidence="2 3" key="1">
    <citation type="submission" date="2019-04" db="EMBL/GenBank/DDBJ databases">
        <authorList>
            <person name="Jiang L."/>
        </authorList>
    </citation>
    <scope>NUCLEOTIDE SEQUENCE [LARGE SCALE GENOMIC DNA]</scope>
    <source>
        <strain evidence="2 3">YIM 131861</strain>
    </source>
</reference>
<protein>
    <recommendedName>
        <fullName evidence="1">Putative endonuclease Z1 domain-containing protein</fullName>
    </recommendedName>
</protein>
<proteinExistence type="predicted"/>
<keyword evidence="3" id="KW-1185">Reference proteome</keyword>
<evidence type="ECO:0000259" key="1">
    <source>
        <dbReference type="Pfam" id="PF10593"/>
    </source>
</evidence>
<comment type="caution">
    <text evidence="2">The sequence shown here is derived from an EMBL/GenBank/DDBJ whole genome shotgun (WGS) entry which is preliminary data.</text>
</comment>
<dbReference type="OrthoDB" id="436461at2"/>
<name>A0A4S4FK90_9MICO</name>
<gene>
    <name evidence="2" type="ORF">E6C70_14425</name>
</gene>
<dbReference type="RefSeq" id="WP_136425259.1">
    <property type="nucleotide sequence ID" value="NZ_SSSN01000013.1"/>
</dbReference>
<feature type="domain" description="Putative endonuclease Z1" evidence="1">
    <location>
        <begin position="495"/>
        <end position="726"/>
    </location>
</feature>
<dbReference type="InterPro" id="IPR018310">
    <property type="entry name" value="Put_endonuclease_Z1-dom"/>
</dbReference>
<accession>A0A4S4FK90</accession>
<dbReference type="Proteomes" id="UP000307380">
    <property type="component" value="Unassembled WGS sequence"/>
</dbReference>
<dbReference type="AlphaFoldDB" id="A0A4S4FK90"/>
<dbReference type="Pfam" id="PF10593">
    <property type="entry name" value="Z1"/>
    <property type="match status" value="1"/>
</dbReference>
<evidence type="ECO:0000313" key="3">
    <source>
        <dbReference type="Proteomes" id="UP000307380"/>
    </source>
</evidence>
<sequence length="989" mass="109747">MNEQQLAEAIQNAIAAMRATKPRALLRAVGYQLDDEQDVDVDESTVVEMLVRPDLNYAPRMAVHMALTVWDAAADPEWAADTASRSIERRNRIYDVLKLNDETRTALTATFPIALGRDVILAAQAPWDPWYTASRQAAHDFYWNAYRGVLESKTPAWEPEALANLDVATTAIIGRLADPTRAESYQTKGLVVGYVQSGKTANFTGIVAKAIDAGYRLIIVLTGTIELLRGQTQRRLDMELVGEENILGGRDRDDPDAIRDLDYFGTGDKDLEAGKFLSHGIDINRQPDVPGIKRLTTMEKGYRRLKLGLDALDFARTGELRNPAKPVYDPENLFGVDARIAVMLKNTTALKAIIRDLQDIQANLGEIPVLIIDDEADQASINTRDTYNPNSSGFRERTAINKLIGELLKKLPRAQYLAYTATPYANVFASPAEATDVFPKDFIINLEPATSYLGAKAFHDLEPLPLGAAKTPANSNERAFVRDLRAVDDDAERLELRAAVDAFVLAGAIKKWRASKGVPGDFRHHTMLVHSSARQADHLLLAEMVRAVWSEAGYSMPTGLARLRKLFEDDFRDVTTSRTWGSSVELPEAFDDLIPHVGAAVDAIVATGDPVVIVNGSKDSDYQAMNFQVGPYWRVMVGGTKLSRGFTVEGLTVSYFRRRATAASTLMQMGRWFGYRPGYQDLVRLYIAREVVSGNRPYDMYEAFTSIVKDEEDFRDQIRRYSQMTVDGMPLITPKDLPPFVFWSLNWLPPVAANQRYNARLTAAGSPGKLTDLRRLSPIPGPDHLQRLERVATWLDASKHMQLPRDNGNSYDARVSIVQATEVLQAFKSFHWDGEVGPSLGYIENAVEKLNLVDDFAVIFPDVGTPATIGGHELSLVKRTYRIERKEFITRDSHLDPVLVNLGQEPNSDGTSPTPLLYDEPEIWDANGRRAALLVEFANLEPDGSIPMTGEKVAPLFTFVMPGKTAAAGRPALQVFDRARPNDIVVAAD</sequence>
<dbReference type="EMBL" id="SSSN01000013">
    <property type="protein sequence ID" value="THG30561.1"/>
    <property type="molecule type" value="Genomic_DNA"/>
</dbReference>
<evidence type="ECO:0000313" key="2">
    <source>
        <dbReference type="EMBL" id="THG30561.1"/>
    </source>
</evidence>
<organism evidence="2 3">
    <name type="scientific">Orlajensenia flava</name>
    <dbReference type="NCBI Taxonomy" id="2565934"/>
    <lineage>
        <taxon>Bacteria</taxon>
        <taxon>Bacillati</taxon>
        <taxon>Actinomycetota</taxon>
        <taxon>Actinomycetes</taxon>
        <taxon>Micrococcales</taxon>
        <taxon>Microbacteriaceae</taxon>
        <taxon>Orlajensenia</taxon>
    </lineage>
</organism>